<evidence type="ECO:0000313" key="4">
    <source>
        <dbReference type="Proteomes" id="UP000001029"/>
    </source>
</evidence>
<feature type="chain" id="PRO_5002779897" description="Protein BatD" evidence="2">
    <location>
        <begin position="22"/>
        <end position="306"/>
    </location>
</feature>
<dbReference type="OrthoDB" id="9807384at2"/>
<proteinExistence type="predicted"/>
<accession>B2KDT0</accession>
<evidence type="ECO:0008006" key="5">
    <source>
        <dbReference type="Google" id="ProtNLM"/>
    </source>
</evidence>
<gene>
    <name evidence="3" type="ordered locus">Emin_1124</name>
</gene>
<keyword evidence="2" id="KW-0732">Signal</keyword>
<name>B2KDT0_ELUMP</name>
<evidence type="ECO:0000256" key="2">
    <source>
        <dbReference type="SAM" id="SignalP"/>
    </source>
</evidence>
<organism evidence="3 4">
    <name type="scientific">Elusimicrobium minutum (strain Pei191)</name>
    <dbReference type="NCBI Taxonomy" id="445932"/>
    <lineage>
        <taxon>Bacteria</taxon>
        <taxon>Pseudomonadati</taxon>
        <taxon>Elusimicrobiota</taxon>
        <taxon>Elusimicrobia</taxon>
        <taxon>Elusimicrobiales</taxon>
        <taxon>Elusimicrobiaceae</taxon>
        <taxon>Elusimicrobium</taxon>
    </lineage>
</organism>
<keyword evidence="4" id="KW-1185">Reference proteome</keyword>
<reference evidence="3 4" key="1">
    <citation type="journal article" date="2009" name="Appl. Environ. Microbiol.">
        <title>Genomic analysis of 'Elusimicrobium minutum,' the first cultivated representative of the phylum 'Elusimicrobia' (formerly termite group 1).</title>
        <authorList>
            <person name="Herlemann D.P.R."/>
            <person name="Geissinger O."/>
            <person name="Ikeda-Ohtsubo W."/>
            <person name="Kunin V."/>
            <person name="Sun H."/>
            <person name="Lapidus A."/>
            <person name="Hugenholtz P."/>
            <person name="Brune A."/>
        </authorList>
    </citation>
    <scope>NUCLEOTIDE SEQUENCE [LARGE SCALE GENOMIC DNA]</scope>
    <source>
        <strain evidence="3 4">Pei191</strain>
    </source>
</reference>
<protein>
    <recommendedName>
        <fullName evidence="5">Protein BatD</fullName>
    </recommendedName>
</protein>
<dbReference type="HOGENOM" id="CLU_908322_0_0_0"/>
<sequence>MKFFKLLLLFCLLLISLNSYTQEERIIAPKKAALVGSVPKASLAKPFHITFNIADVNAHAIFFDLESVNAKDYEVINTAVMQVGDGVEYTLTVMPFVLGETEFAPVMWNIEGGQTAKSEPVKLKIDKAETGIIKKDIVDIRGPYRPFDIWFLLKVLIFALLTAFLIILFRKLKNRKPVSAPQKSKVIDNRPLEVKVKARISELLASGLWEAGEYKEFYIELTEILRFYLSKRFSINADVQTTFELLRNIKASKAADILDDARAFLNGADLVKFAKLAPSVKNRETDISILNRIIDKTTPAPAKEGK</sequence>
<evidence type="ECO:0000256" key="1">
    <source>
        <dbReference type="SAM" id="Phobius"/>
    </source>
</evidence>
<keyword evidence="1" id="KW-0812">Transmembrane</keyword>
<dbReference type="RefSeq" id="WP_012415291.1">
    <property type="nucleotide sequence ID" value="NC_010644.1"/>
</dbReference>
<evidence type="ECO:0000313" key="3">
    <source>
        <dbReference type="EMBL" id="ACC98676.1"/>
    </source>
</evidence>
<feature type="signal peptide" evidence="2">
    <location>
        <begin position="1"/>
        <end position="21"/>
    </location>
</feature>
<dbReference type="EMBL" id="CP001055">
    <property type="protein sequence ID" value="ACC98676.1"/>
    <property type="molecule type" value="Genomic_DNA"/>
</dbReference>
<dbReference type="Proteomes" id="UP000001029">
    <property type="component" value="Chromosome"/>
</dbReference>
<keyword evidence="1" id="KW-1133">Transmembrane helix</keyword>
<keyword evidence="1" id="KW-0472">Membrane</keyword>
<dbReference type="KEGG" id="emi:Emin_1124"/>
<dbReference type="AlphaFoldDB" id="B2KDT0"/>
<dbReference type="STRING" id="445932.Emin_1124"/>
<feature type="transmembrane region" description="Helical" evidence="1">
    <location>
        <begin position="149"/>
        <end position="169"/>
    </location>
</feature>